<dbReference type="OrthoDB" id="9804503at2"/>
<evidence type="ECO:0000313" key="9">
    <source>
        <dbReference type="EMBL" id="RDI73219.1"/>
    </source>
</evidence>
<dbReference type="RefSeq" id="WP_114797397.1">
    <property type="nucleotide sequence ID" value="NZ_QQZY01000011.1"/>
</dbReference>
<protein>
    <recommendedName>
        <fullName evidence="3">Cytochrome bc1 complex cytochrome b subunit</fullName>
        <ecNumber evidence="2">7.1.1.8</ecNumber>
    </recommendedName>
    <alternativeName>
        <fullName evidence="5">Cytochrome bc1 reductase complex subunit QcrB</fullName>
    </alternativeName>
</protein>
<evidence type="ECO:0000256" key="1">
    <source>
        <dbReference type="ARBA" id="ARBA00001971"/>
    </source>
</evidence>
<dbReference type="PANTHER" id="PTHR19271:SF16">
    <property type="entry name" value="CYTOCHROME B"/>
    <property type="match status" value="1"/>
</dbReference>
<evidence type="ECO:0000256" key="7">
    <source>
        <dbReference type="SAM" id="Phobius"/>
    </source>
</evidence>
<dbReference type="EMBL" id="QQZY01000011">
    <property type="protein sequence ID" value="RDI73219.1"/>
    <property type="molecule type" value="Genomic_DNA"/>
</dbReference>
<dbReference type="Gene3D" id="1.20.810.10">
    <property type="entry name" value="Cytochrome Bc1 Complex, Chain C"/>
    <property type="match status" value="1"/>
</dbReference>
<dbReference type="GO" id="GO:0022904">
    <property type="term" value="P:respiratory electron transport chain"/>
    <property type="evidence" value="ECO:0007669"/>
    <property type="project" value="InterPro"/>
</dbReference>
<keyword evidence="7" id="KW-0472">Membrane</keyword>
<evidence type="ECO:0000256" key="3">
    <source>
        <dbReference type="ARBA" id="ARBA00016116"/>
    </source>
</evidence>
<feature type="compositionally biased region" description="Basic and acidic residues" evidence="6">
    <location>
        <begin position="249"/>
        <end position="260"/>
    </location>
</feature>
<feature type="transmembrane region" description="Helical" evidence="7">
    <location>
        <begin position="157"/>
        <end position="179"/>
    </location>
</feature>
<dbReference type="PIRSF" id="PIRSF000032">
    <property type="entry name" value="Cytochrome_b6"/>
    <property type="match status" value="1"/>
</dbReference>
<feature type="region of interest" description="Disordered" evidence="6">
    <location>
        <begin position="233"/>
        <end position="260"/>
    </location>
</feature>
<feature type="transmembrane region" description="Helical" evidence="7">
    <location>
        <begin position="49"/>
        <end position="71"/>
    </location>
</feature>
<evidence type="ECO:0000256" key="5">
    <source>
        <dbReference type="ARBA" id="ARBA00029568"/>
    </source>
</evidence>
<evidence type="ECO:0000313" key="10">
    <source>
        <dbReference type="Proteomes" id="UP000254134"/>
    </source>
</evidence>
<evidence type="ECO:0000256" key="6">
    <source>
        <dbReference type="SAM" id="MobiDB-lite"/>
    </source>
</evidence>
<dbReference type="InterPro" id="IPR016174">
    <property type="entry name" value="Di-haem_cyt_TM"/>
</dbReference>
<dbReference type="GO" id="GO:0008121">
    <property type="term" value="F:quinol-cytochrome-c reductase activity"/>
    <property type="evidence" value="ECO:0007669"/>
    <property type="project" value="UniProtKB-EC"/>
</dbReference>
<proteinExistence type="predicted"/>
<name>A0A7M2YUC4_9ACTN</name>
<dbReference type="InterPro" id="IPR048259">
    <property type="entry name" value="Cytochrome_b_N_euk/bac"/>
</dbReference>
<dbReference type="EC" id="7.1.1.8" evidence="2"/>
<comment type="caution">
    <text evidence="9">The sequence shown here is derived from an EMBL/GenBank/DDBJ whole genome shotgun (WGS) entry which is preliminary data.</text>
</comment>
<dbReference type="GO" id="GO:0016491">
    <property type="term" value="F:oxidoreductase activity"/>
    <property type="evidence" value="ECO:0007669"/>
    <property type="project" value="InterPro"/>
</dbReference>
<comment type="cofactor">
    <cofactor evidence="1">
        <name>heme</name>
        <dbReference type="ChEBI" id="CHEBI:30413"/>
    </cofactor>
</comment>
<evidence type="ECO:0000256" key="4">
    <source>
        <dbReference type="ARBA" id="ARBA00029351"/>
    </source>
</evidence>
<dbReference type="CDD" id="cd00284">
    <property type="entry name" value="Cytochrome_b_N"/>
    <property type="match status" value="1"/>
</dbReference>
<accession>A0A7M2YUC4</accession>
<dbReference type="InterPro" id="IPR027387">
    <property type="entry name" value="Cytb/b6-like_sf"/>
</dbReference>
<gene>
    <name evidence="9" type="ORF">Gocc_3014</name>
</gene>
<evidence type="ECO:0000259" key="8">
    <source>
        <dbReference type="PROSITE" id="PS51002"/>
    </source>
</evidence>
<organism evidence="9 10">
    <name type="scientific">Gaiella occulta</name>
    <dbReference type="NCBI Taxonomy" id="1002870"/>
    <lineage>
        <taxon>Bacteria</taxon>
        <taxon>Bacillati</taxon>
        <taxon>Actinomycetota</taxon>
        <taxon>Thermoleophilia</taxon>
        <taxon>Gaiellales</taxon>
        <taxon>Gaiellaceae</taxon>
        <taxon>Gaiella</taxon>
    </lineage>
</organism>
<dbReference type="PROSITE" id="PS51002">
    <property type="entry name" value="CYTB_NTER"/>
    <property type="match status" value="1"/>
</dbReference>
<comment type="catalytic activity">
    <reaction evidence="4">
        <text>a quinol + 2 Fe(III)-[cytochrome c](out) = a quinone + 2 Fe(II)-[cytochrome c](out) + 2 H(+)(out)</text>
        <dbReference type="Rhea" id="RHEA:11484"/>
        <dbReference type="Rhea" id="RHEA-COMP:10350"/>
        <dbReference type="Rhea" id="RHEA-COMP:14399"/>
        <dbReference type="ChEBI" id="CHEBI:15378"/>
        <dbReference type="ChEBI" id="CHEBI:24646"/>
        <dbReference type="ChEBI" id="CHEBI:29033"/>
        <dbReference type="ChEBI" id="CHEBI:29034"/>
        <dbReference type="ChEBI" id="CHEBI:132124"/>
        <dbReference type="EC" id="7.1.1.8"/>
    </reaction>
</comment>
<dbReference type="PANTHER" id="PTHR19271">
    <property type="entry name" value="CYTOCHROME B"/>
    <property type="match status" value="1"/>
</dbReference>
<feature type="transmembrane region" description="Helical" evidence="7">
    <location>
        <begin position="101"/>
        <end position="119"/>
    </location>
</feature>
<evidence type="ECO:0000256" key="2">
    <source>
        <dbReference type="ARBA" id="ARBA00012951"/>
    </source>
</evidence>
<dbReference type="AlphaFoldDB" id="A0A7M2YUC4"/>
<feature type="transmembrane region" description="Helical" evidence="7">
    <location>
        <begin position="199"/>
        <end position="220"/>
    </location>
</feature>
<reference evidence="9 10" key="1">
    <citation type="submission" date="2018-07" db="EMBL/GenBank/DDBJ databases">
        <title>High-quality-draft genome sequence of Gaiella occulta.</title>
        <authorList>
            <person name="Severino R."/>
            <person name="Froufe H.J.C."/>
            <person name="Rainey F.A."/>
            <person name="Barroso C."/>
            <person name="Albuquerque L."/>
            <person name="Lobo-Da-Cunha A."/>
            <person name="Da Costa M.S."/>
            <person name="Egas C."/>
        </authorList>
    </citation>
    <scope>NUCLEOTIDE SEQUENCE [LARGE SCALE GENOMIC DNA]</scope>
    <source>
        <strain evidence="9 10">F2-233</strain>
    </source>
</reference>
<keyword evidence="10" id="KW-1185">Reference proteome</keyword>
<dbReference type="InterPro" id="IPR005797">
    <property type="entry name" value="Cyt_b/b6_N"/>
</dbReference>
<sequence>MARSARRAQLEAAALAPLDWVEERTGLVGGVKYLLFRNVPRDVNWMQTLGSATLTAFLVQATTGVFLAMYYKPDPDRAYESIQHITNDVTLGWLVRGMHKWGASLFIILMFLHMARTFLFGAYKYPRELNWILGVLLLVTGMAEGFTGYLLPWDQTAYWATVVGINLNATAPIAGPFLAQFLQGGANIGSDTLSKFYSIHMLLLPGGIMALIGLHMYLVVRLGVTSPPWSRVAAGRPRHEGAPGGGREGLIREPASEEAS</sequence>
<reference evidence="10" key="2">
    <citation type="journal article" date="2019" name="MicrobiologyOpen">
        <title>High-quality draft genome sequence of Gaiella occulta isolated from a 150 meter deep mineral water borehole and comparison with the genome sequences of other deep-branching lineages of the phylum Actinobacteria.</title>
        <authorList>
            <person name="Severino R."/>
            <person name="Froufe H.J.C."/>
            <person name="Barroso C."/>
            <person name="Albuquerque L."/>
            <person name="Lobo-da-Cunha A."/>
            <person name="da Costa M.S."/>
            <person name="Egas C."/>
        </authorList>
    </citation>
    <scope>NUCLEOTIDE SEQUENCE [LARGE SCALE GENOMIC DNA]</scope>
    <source>
        <strain evidence="10">F2-233</strain>
    </source>
</reference>
<keyword evidence="7" id="KW-1133">Transmembrane helix</keyword>
<feature type="domain" description="Cytochrome b/b6 N-terminal region profile" evidence="8">
    <location>
        <begin position="17"/>
        <end position="228"/>
    </location>
</feature>
<dbReference type="SUPFAM" id="SSF81342">
    <property type="entry name" value="Transmembrane di-heme cytochromes"/>
    <property type="match status" value="1"/>
</dbReference>
<dbReference type="Proteomes" id="UP000254134">
    <property type="component" value="Unassembled WGS sequence"/>
</dbReference>
<keyword evidence="7" id="KW-0812">Transmembrane</keyword>
<dbReference type="Pfam" id="PF00033">
    <property type="entry name" value="Cytochrome_B"/>
    <property type="match status" value="1"/>
</dbReference>
<dbReference type="GO" id="GO:0016020">
    <property type="term" value="C:membrane"/>
    <property type="evidence" value="ECO:0007669"/>
    <property type="project" value="InterPro"/>
</dbReference>
<feature type="transmembrane region" description="Helical" evidence="7">
    <location>
        <begin position="131"/>
        <end position="151"/>
    </location>
</feature>